<evidence type="ECO:0000256" key="3">
    <source>
        <dbReference type="ARBA" id="ARBA00023186"/>
    </source>
</evidence>
<dbReference type="PANTHER" id="PTHR21013:SF10">
    <property type="entry name" value="ATP SYNTHASE MITOCHONDRIAL F1 COMPLEX ASSEMBLY FACTOR 2"/>
    <property type="match status" value="1"/>
</dbReference>
<organism evidence="4 5">
    <name type="scientific">Parasphingorhabdus halotolerans</name>
    <dbReference type="NCBI Taxonomy" id="2725558"/>
    <lineage>
        <taxon>Bacteria</taxon>
        <taxon>Pseudomonadati</taxon>
        <taxon>Pseudomonadota</taxon>
        <taxon>Alphaproteobacteria</taxon>
        <taxon>Sphingomonadales</taxon>
        <taxon>Sphingomonadaceae</taxon>
        <taxon>Parasphingorhabdus</taxon>
    </lineage>
</organism>
<dbReference type="KEGG" id="phao:HF685_15140"/>
<keyword evidence="3" id="KW-0143">Chaperone</keyword>
<protein>
    <submittedName>
        <fullName evidence="4">ATPase</fullName>
    </submittedName>
</protein>
<gene>
    <name evidence="4" type="ORF">HF685_15140</name>
</gene>
<sequence>MKRFYNKVQIASEVKGFAIQLDGRPVKTPARNLLILPTKALAGAIAAEWEAQGEDIDPATMPLTALAQGALDQVVRERERIVSRIAGFADSDMLYFRAEETQQALADHQAEKWDPLLEWARARFDVSFHLVRGIMHESQPDETIIRLGQAVEAQDDFTIAAMLSLVGLSGSLVATLALVETAYDAQTLWSLANLEELWQEEQWGRDDLAVATREIKRAEFEAAVRFLELARS</sequence>
<evidence type="ECO:0000256" key="2">
    <source>
        <dbReference type="ARBA" id="ARBA00022946"/>
    </source>
</evidence>
<evidence type="ECO:0000313" key="5">
    <source>
        <dbReference type="Proteomes" id="UP000501600"/>
    </source>
</evidence>
<reference evidence="4 5" key="1">
    <citation type="submission" date="2020-04" db="EMBL/GenBank/DDBJ databases">
        <title>Genome sequence for Sphingorhabdus sp. strain M1.</title>
        <authorList>
            <person name="Park S.-J."/>
        </authorList>
    </citation>
    <scope>NUCLEOTIDE SEQUENCE [LARGE SCALE GENOMIC DNA]</scope>
    <source>
        <strain evidence="4 5">JK6</strain>
    </source>
</reference>
<dbReference type="InterPro" id="IPR023335">
    <property type="entry name" value="ATP12_ortho_dom_sf"/>
</dbReference>
<dbReference type="InterPro" id="IPR042272">
    <property type="entry name" value="ATP12_ATP_synth-F1-assembly_N"/>
</dbReference>
<keyword evidence="2" id="KW-0809">Transit peptide</keyword>
<dbReference type="EMBL" id="CP051217">
    <property type="protein sequence ID" value="QJB70434.1"/>
    <property type="molecule type" value="Genomic_DNA"/>
</dbReference>
<dbReference type="Pfam" id="PF07542">
    <property type="entry name" value="ATP12"/>
    <property type="match status" value="1"/>
</dbReference>
<dbReference type="InterPro" id="IPR011419">
    <property type="entry name" value="ATP12_ATP_synth-F1-assembly"/>
</dbReference>
<dbReference type="Gene3D" id="1.10.3580.10">
    <property type="entry name" value="ATP12 ATPase"/>
    <property type="match status" value="1"/>
</dbReference>
<dbReference type="SUPFAM" id="SSF160909">
    <property type="entry name" value="ATP12-like"/>
    <property type="match status" value="1"/>
</dbReference>
<proteinExistence type="inferred from homology"/>
<dbReference type="PANTHER" id="PTHR21013">
    <property type="entry name" value="ATP SYNTHASE MITOCHONDRIAL F1 COMPLEX ASSEMBLY FACTOR 2/ATP12 PROTEIN, MITOCHONDRIAL PRECURSOR"/>
    <property type="match status" value="1"/>
</dbReference>
<evidence type="ECO:0000313" key="4">
    <source>
        <dbReference type="EMBL" id="QJB70434.1"/>
    </source>
</evidence>
<name>A0A6H2DQ19_9SPHN</name>
<dbReference type="AlphaFoldDB" id="A0A6H2DQ19"/>
<dbReference type="Proteomes" id="UP000501600">
    <property type="component" value="Chromosome"/>
</dbReference>
<comment type="similarity">
    <text evidence="1">Belongs to the ATP12 family.</text>
</comment>
<accession>A0A6H2DQ19</accession>
<dbReference type="GO" id="GO:0043461">
    <property type="term" value="P:proton-transporting ATP synthase complex assembly"/>
    <property type="evidence" value="ECO:0007669"/>
    <property type="project" value="InterPro"/>
</dbReference>
<keyword evidence="5" id="KW-1185">Reference proteome</keyword>
<dbReference type="Gene3D" id="3.30.2180.10">
    <property type="entry name" value="ATP12-like"/>
    <property type="match status" value="1"/>
</dbReference>
<evidence type="ECO:0000256" key="1">
    <source>
        <dbReference type="ARBA" id="ARBA00008231"/>
    </source>
</evidence>
<dbReference type="RefSeq" id="WP_168820756.1">
    <property type="nucleotide sequence ID" value="NZ_CP051217.1"/>
</dbReference>